<protein>
    <submittedName>
        <fullName evidence="2">Uncharacterized protein</fullName>
    </submittedName>
</protein>
<gene>
    <name evidence="2" type="ORF">GFJ35_13070</name>
</gene>
<reference evidence="2" key="1">
    <citation type="submission" date="2019-11" db="EMBL/GenBank/DDBJ databases">
        <title>Burkholderia cenocepacia CF.</title>
        <authorList>
            <person name="Vianna E.F."/>
            <person name="Marques E.A."/>
            <person name="Albano R.M."/>
            <person name="Leao R.S."/>
        </authorList>
    </citation>
    <scope>NUCLEOTIDE SEQUENCE</scope>
    <source>
        <strain evidence="2">MS-2140</strain>
    </source>
</reference>
<dbReference type="EMBL" id="JAAEAM010000012">
    <property type="protein sequence ID" value="NDV73008.1"/>
    <property type="molecule type" value="Genomic_DNA"/>
</dbReference>
<sequence>MRMLTVPRAPTDNALLHVANRAPRMRRAVEAGVWMVAYGIAIAGLWYGSLLAGPYLRSFG</sequence>
<dbReference type="RefSeq" id="WP_163123793.1">
    <property type="nucleotide sequence ID" value="NZ_JAAEAM010000012.1"/>
</dbReference>
<accession>A0A6B2MB08</accession>
<evidence type="ECO:0000256" key="1">
    <source>
        <dbReference type="SAM" id="Phobius"/>
    </source>
</evidence>
<evidence type="ECO:0000313" key="2">
    <source>
        <dbReference type="EMBL" id="NDV73008.1"/>
    </source>
</evidence>
<comment type="caution">
    <text evidence="2">The sequence shown here is derived from an EMBL/GenBank/DDBJ whole genome shotgun (WGS) entry which is preliminary data.</text>
</comment>
<proteinExistence type="predicted"/>
<dbReference type="AlphaFoldDB" id="A0A6B2MB08"/>
<keyword evidence="1" id="KW-1133">Transmembrane helix</keyword>
<feature type="transmembrane region" description="Helical" evidence="1">
    <location>
        <begin position="31"/>
        <end position="56"/>
    </location>
</feature>
<keyword evidence="1" id="KW-0812">Transmembrane</keyword>
<keyword evidence="1" id="KW-0472">Membrane</keyword>
<organism evidence="2">
    <name type="scientific">Burkholderia cenocepacia</name>
    <dbReference type="NCBI Taxonomy" id="95486"/>
    <lineage>
        <taxon>Bacteria</taxon>
        <taxon>Pseudomonadati</taxon>
        <taxon>Pseudomonadota</taxon>
        <taxon>Betaproteobacteria</taxon>
        <taxon>Burkholderiales</taxon>
        <taxon>Burkholderiaceae</taxon>
        <taxon>Burkholderia</taxon>
        <taxon>Burkholderia cepacia complex</taxon>
    </lineage>
</organism>
<name>A0A6B2MB08_9BURK</name>